<keyword evidence="3" id="KW-0028">Amino-acid biosynthesis</keyword>
<keyword evidence="6" id="KW-0560">Oxidoreductase</keyword>
<gene>
    <name evidence="15" type="ORF">S06H3_16591</name>
</gene>
<evidence type="ECO:0000256" key="12">
    <source>
        <dbReference type="ARBA" id="ARBA00049396"/>
    </source>
</evidence>
<evidence type="ECO:0000256" key="8">
    <source>
        <dbReference type="ARBA" id="ARBA00023154"/>
    </source>
</evidence>
<dbReference type="InterPro" id="IPR000846">
    <property type="entry name" value="DapB_N"/>
</dbReference>
<evidence type="ECO:0000256" key="6">
    <source>
        <dbReference type="ARBA" id="ARBA00023002"/>
    </source>
</evidence>
<dbReference type="EMBL" id="BARV01008217">
    <property type="protein sequence ID" value="GAI17291.1"/>
    <property type="molecule type" value="Genomic_DNA"/>
</dbReference>
<comment type="pathway">
    <text evidence="9">Amino-acid biosynthesis; L-lysine biosynthesis via DAP pathway; (S)-tetrahydrodipicolinate from L-aspartate: step 4/4.</text>
</comment>
<dbReference type="InterPro" id="IPR022663">
    <property type="entry name" value="DapB_C"/>
</dbReference>
<dbReference type="InterPro" id="IPR022664">
    <property type="entry name" value="DapB_N_CS"/>
</dbReference>
<evidence type="ECO:0000256" key="2">
    <source>
        <dbReference type="ARBA" id="ARBA00022490"/>
    </source>
</evidence>
<organism evidence="15">
    <name type="scientific">marine sediment metagenome</name>
    <dbReference type="NCBI Taxonomy" id="412755"/>
    <lineage>
        <taxon>unclassified sequences</taxon>
        <taxon>metagenomes</taxon>
        <taxon>ecological metagenomes</taxon>
    </lineage>
</organism>
<feature type="non-terminal residue" evidence="15">
    <location>
        <position position="1"/>
    </location>
</feature>
<dbReference type="AlphaFoldDB" id="X1MGS8"/>
<evidence type="ECO:0000259" key="13">
    <source>
        <dbReference type="Pfam" id="PF01113"/>
    </source>
</evidence>
<evidence type="ECO:0000256" key="4">
    <source>
        <dbReference type="ARBA" id="ARBA00022857"/>
    </source>
</evidence>
<keyword evidence="5" id="KW-0220">Diaminopimelate biosynthesis</keyword>
<keyword evidence="8" id="KW-0457">Lysine biosynthesis</keyword>
<comment type="catalytic activity">
    <reaction evidence="12">
        <text>(S)-2,3,4,5-tetrahydrodipicolinate + NAD(+) + H2O = (2S,4S)-4-hydroxy-2,3,4,5-tetrahydrodipicolinate + NADH + H(+)</text>
        <dbReference type="Rhea" id="RHEA:35323"/>
        <dbReference type="ChEBI" id="CHEBI:15377"/>
        <dbReference type="ChEBI" id="CHEBI:15378"/>
        <dbReference type="ChEBI" id="CHEBI:16845"/>
        <dbReference type="ChEBI" id="CHEBI:57540"/>
        <dbReference type="ChEBI" id="CHEBI:57945"/>
        <dbReference type="ChEBI" id="CHEBI:67139"/>
        <dbReference type="EC" id="1.17.1.8"/>
    </reaction>
</comment>
<evidence type="ECO:0000256" key="5">
    <source>
        <dbReference type="ARBA" id="ARBA00022915"/>
    </source>
</evidence>
<dbReference type="InterPro" id="IPR023940">
    <property type="entry name" value="DHDPR_bac"/>
</dbReference>
<keyword evidence="7" id="KW-0520">NAD</keyword>
<protein>
    <recommendedName>
        <fullName evidence="10">4-hydroxy-tetrahydrodipicolinate reductase</fullName>
        <ecNumber evidence="10">1.17.1.8</ecNumber>
    </recommendedName>
</protein>
<name>X1MGS8_9ZZZZ</name>
<evidence type="ECO:0000259" key="14">
    <source>
        <dbReference type="Pfam" id="PF05173"/>
    </source>
</evidence>
<dbReference type="EC" id="1.17.1.8" evidence="10"/>
<reference evidence="15" key="1">
    <citation type="journal article" date="2014" name="Front. Microbiol.">
        <title>High frequency of phylogenetically diverse reductive dehalogenase-homologous genes in deep subseafloor sedimentary metagenomes.</title>
        <authorList>
            <person name="Kawai M."/>
            <person name="Futagami T."/>
            <person name="Toyoda A."/>
            <person name="Takaki Y."/>
            <person name="Nishi S."/>
            <person name="Hori S."/>
            <person name="Arai W."/>
            <person name="Tsubouchi T."/>
            <person name="Morono Y."/>
            <person name="Uchiyama I."/>
            <person name="Ito T."/>
            <person name="Fujiyama A."/>
            <person name="Inagaki F."/>
            <person name="Takami H."/>
        </authorList>
    </citation>
    <scope>NUCLEOTIDE SEQUENCE</scope>
    <source>
        <strain evidence="15">Expedition CK06-06</strain>
    </source>
</reference>
<evidence type="ECO:0000256" key="11">
    <source>
        <dbReference type="ARBA" id="ARBA00049080"/>
    </source>
</evidence>
<dbReference type="Gene3D" id="3.30.360.10">
    <property type="entry name" value="Dihydrodipicolinate Reductase, domain 2"/>
    <property type="match status" value="1"/>
</dbReference>
<dbReference type="GO" id="GO:0008839">
    <property type="term" value="F:4-hydroxy-tetrahydrodipicolinate reductase"/>
    <property type="evidence" value="ECO:0007669"/>
    <property type="project" value="UniProtKB-EC"/>
</dbReference>
<dbReference type="SUPFAM" id="SSF51735">
    <property type="entry name" value="NAD(P)-binding Rossmann-fold domains"/>
    <property type="match status" value="1"/>
</dbReference>
<proteinExistence type="inferred from homology"/>
<dbReference type="SUPFAM" id="SSF55347">
    <property type="entry name" value="Glyceraldehyde-3-phosphate dehydrogenase-like, C-terminal domain"/>
    <property type="match status" value="1"/>
</dbReference>
<feature type="domain" description="Dihydrodipicolinate reductase C-terminal" evidence="14">
    <location>
        <begin position="93"/>
        <end position="223"/>
    </location>
</feature>
<keyword evidence="2" id="KW-0963">Cytoplasm</keyword>
<keyword evidence="4" id="KW-0521">NADP</keyword>
<dbReference type="NCBIfam" id="TIGR00036">
    <property type="entry name" value="dapB"/>
    <property type="match status" value="1"/>
</dbReference>
<dbReference type="PANTHER" id="PTHR20836:SF0">
    <property type="entry name" value="4-HYDROXY-TETRAHYDRODIPICOLINATE REDUCTASE 1, CHLOROPLASTIC-RELATED"/>
    <property type="match status" value="1"/>
</dbReference>
<dbReference type="GO" id="GO:0005829">
    <property type="term" value="C:cytosol"/>
    <property type="evidence" value="ECO:0007669"/>
    <property type="project" value="TreeGrafter"/>
</dbReference>
<comment type="catalytic activity">
    <reaction evidence="11">
        <text>(S)-2,3,4,5-tetrahydrodipicolinate + NADP(+) + H2O = (2S,4S)-4-hydroxy-2,3,4,5-tetrahydrodipicolinate + NADPH + H(+)</text>
        <dbReference type="Rhea" id="RHEA:35331"/>
        <dbReference type="ChEBI" id="CHEBI:15377"/>
        <dbReference type="ChEBI" id="CHEBI:15378"/>
        <dbReference type="ChEBI" id="CHEBI:16845"/>
        <dbReference type="ChEBI" id="CHEBI:57783"/>
        <dbReference type="ChEBI" id="CHEBI:58349"/>
        <dbReference type="ChEBI" id="CHEBI:67139"/>
        <dbReference type="EC" id="1.17.1.8"/>
    </reaction>
</comment>
<evidence type="ECO:0000256" key="3">
    <source>
        <dbReference type="ARBA" id="ARBA00022605"/>
    </source>
</evidence>
<dbReference type="Gene3D" id="3.40.50.720">
    <property type="entry name" value="NAD(P)-binding Rossmann-like Domain"/>
    <property type="match status" value="1"/>
</dbReference>
<evidence type="ECO:0000256" key="9">
    <source>
        <dbReference type="ARBA" id="ARBA00037922"/>
    </source>
</evidence>
<evidence type="ECO:0000256" key="7">
    <source>
        <dbReference type="ARBA" id="ARBA00023027"/>
    </source>
</evidence>
<comment type="similarity">
    <text evidence="1">Belongs to the DapB family.</text>
</comment>
<dbReference type="PIRSF" id="PIRSF000161">
    <property type="entry name" value="DHPR"/>
    <property type="match status" value="1"/>
</dbReference>
<dbReference type="GO" id="GO:0009089">
    <property type="term" value="P:lysine biosynthetic process via diaminopimelate"/>
    <property type="evidence" value="ECO:0007669"/>
    <property type="project" value="InterPro"/>
</dbReference>
<sequence>EIEKTALERNHKVELIIDISNKNEFISANLKKVDVAIEFTQPDSAYSNIMKCFESDTPVVCGTTGWLSKFEEARKYCIKNHKTFFYASNFSVGINILFTLNRQLAKIMNQFTDYDVEIEEIHHIQKLDAPSGTAIAIANDIISNMDRKIRWEKELKKHEGDIPIRSIRKDTVPGIHTLTYNSPVDKLEIIHEAKSRKGFALGALLAAEFINGKTGFYGMNDLLGL</sequence>
<dbReference type="Pfam" id="PF05173">
    <property type="entry name" value="DapB_C"/>
    <property type="match status" value="1"/>
</dbReference>
<dbReference type="GO" id="GO:0019877">
    <property type="term" value="P:diaminopimelate biosynthetic process"/>
    <property type="evidence" value="ECO:0007669"/>
    <property type="project" value="UniProtKB-KW"/>
</dbReference>
<dbReference type="InterPro" id="IPR036291">
    <property type="entry name" value="NAD(P)-bd_dom_sf"/>
</dbReference>
<evidence type="ECO:0000256" key="1">
    <source>
        <dbReference type="ARBA" id="ARBA00006642"/>
    </source>
</evidence>
<dbReference type="PROSITE" id="PS01298">
    <property type="entry name" value="DAPB"/>
    <property type="match status" value="1"/>
</dbReference>
<comment type="caution">
    <text evidence="15">The sequence shown here is derived from an EMBL/GenBank/DDBJ whole genome shotgun (WGS) entry which is preliminary data.</text>
</comment>
<dbReference type="PANTHER" id="PTHR20836">
    <property type="entry name" value="DIHYDRODIPICOLINATE REDUCTASE"/>
    <property type="match status" value="1"/>
</dbReference>
<feature type="domain" description="Dihydrodipicolinate reductase N-terminal" evidence="13">
    <location>
        <begin position="26"/>
        <end position="90"/>
    </location>
</feature>
<evidence type="ECO:0000256" key="10">
    <source>
        <dbReference type="ARBA" id="ARBA00038983"/>
    </source>
</evidence>
<evidence type="ECO:0000313" key="15">
    <source>
        <dbReference type="EMBL" id="GAI17291.1"/>
    </source>
</evidence>
<dbReference type="Pfam" id="PF01113">
    <property type="entry name" value="DapB_N"/>
    <property type="match status" value="1"/>
</dbReference>
<accession>X1MGS8</accession>